<evidence type="ECO:0000313" key="1">
    <source>
        <dbReference type="Proteomes" id="UP000887579"/>
    </source>
</evidence>
<reference evidence="2" key="1">
    <citation type="submission" date="2022-11" db="UniProtKB">
        <authorList>
            <consortium name="WormBaseParasite"/>
        </authorList>
    </citation>
    <scope>IDENTIFICATION</scope>
</reference>
<protein>
    <submittedName>
        <fullName evidence="2">Uncharacterized protein</fullName>
    </submittedName>
</protein>
<name>A0AC34G3Y5_9BILA</name>
<evidence type="ECO:0000313" key="2">
    <source>
        <dbReference type="WBParaSite" id="ES5_v2.g24191.t1"/>
    </source>
</evidence>
<accession>A0AC34G3Y5</accession>
<dbReference type="WBParaSite" id="ES5_v2.g24191.t1">
    <property type="protein sequence ID" value="ES5_v2.g24191.t1"/>
    <property type="gene ID" value="ES5_v2.g24191"/>
</dbReference>
<sequence length="119" mass="13636">MLNINIVHCQGRFYNILGPNFVINSIAQYQHSFLNKILSTRAYVRKIFKSLNIQDYNFNVGDIAFMNAVTYCGCEIDNLKRASRVITLEIVSSGETVRKRHCSLSLDDAYDLSDPYCML</sequence>
<proteinExistence type="predicted"/>
<dbReference type="Proteomes" id="UP000887579">
    <property type="component" value="Unplaced"/>
</dbReference>
<organism evidence="1 2">
    <name type="scientific">Panagrolaimus sp. ES5</name>
    <dbReference type="NCBI Taxonomy" id="591445"/>
    <lineage>
        <taxon>Eukaryota</taxon>
        <taxon>Metazoa</taxon>
        <taxon>Ecdysozoa</taxon>
        <taxon>Nematoda</taxon>
        <taxon>Chromadorea</taxon>
        <taxon>Rhabditida</taxon>
        <taxon>Tylenchina</taxon>
        <taxon>Panagrolaimomorpha</taxon>
        <taxon>Panagrolaimoidea</taxon>
        <taxon>Panagrolaimidae</taxon>
        <taxon>Panagrolaimus</taxon>
    </lineage>
</organism>